<evidence type="ECO:0000313" key="3">
    <source>
        <dbReference type="Proteomes" id="UP000694388"/>
    </source>
</evidence>
<reference evidence="2" key="2">
    <citation type="submission" date="2025-09" db="UniProtKB">
        <authorList>
            <consortium name="Ensembl"/>
        </authorList>
    </citation>
    <scope>IDENTIFICATION</scope>
</reference>
<proteinExistence type="predicted"/>
<evidence type="ECO:0000313" key="2">
    <source>
        <dbReference type="Ensembl" id="ENSEBUP00000017397.1"/>
    </source>
</evidence>
<organism evidence="2 3">
    <name type="scientific">Eptatretus burgeri</name>
    <name type="common">Inshore hagfish</name>
    <dbReference type="NCBI Taxonomy" id="7764"/>
    <lineage>
        <taxon>Eukaryota</taxon>
        <taxon>Metazoa</taxon>
        <taxon>Chordata</taxon>
        <taxon>Craniata</taxon>
        <taxon>Vertebrata</taxon>
        <taxon>Cyclostomata</taxon>
        <taxon>Myxini</taxon>
        <taxon>Myxiniformes</taxon>
        <taxon>Myxinidae</taxon>
        <taxon>Eptatretinae</taxon>
        <taxon>Eptatretus</taxon>
    </lineage>
</organism>
<reference evidence="2" key="1">
    <citation type="submission" date="2025-08" db="UniProtKB">
        <authorList>
            <consortium name="Ensembl"/>
        </authorList>
    </citation>
    <scope>IDENTIFICATION</scope>
</reference>
<dbReference type="Proteomes" id="UP000694388">
    <property type="component" value="Unplaced"/>
</dbReference>
<keyword evidence="3" id="KW-1185">Reference proteome</keyword>
<dbReference type="InterPro" id="IPR041491">
    <property type="entry name" value="TRPM_SLOG"/>
</dbReference>
<dbReference type="Ensembl" id="ENSEBUT00000017973.1">
    <property type="protein sequence ID" value="ENSEBUP00000017397.1"/>
    <property type="gene ID" value="ENSEBUG00000010866.1"/>
</dbReference>
<sequence>MQHIVSQLVMNYEGVGGMLCDWKKTCFVFSGVWIITDGIHCGVTKVVGEAVRDYEICRRSQQSKVVTLGFASWGEICDSERKQILKVRVSHAISCTQCHSVLR</sequence>
<name>A0A8C4QP29_EPTBU</name>
<evidence type="ECO:0000259" key="1">
    <source>
        <dbReference type="Pfam" id="PF18139"/>
    </source>
</evidence>
<dbReference type="AlphaFoldDB" id="A0A8C4QP29"/>
<dbReference type="Pfam" id="PF18139">
    <property type="entry name" value="LSDAT_euk"/>
    <property type="match status" value="1"/>
</dbReference>
<accession>A0A8C4QP29</accession>
<feature type="domain" description="TRPM SLOG" evidence="1">
    <location>
        <begin position="31"/>
        <end position="81"/>
    </location>
</feature>
<protein>
    <recommendedName>
        <fullName evidence="1">TRPM SLOG domain-containing protein</fullName>
    </recommendedName>
</protein>